<evidence type="ECO:0000313" key="2">
    <source>
        <dbReference type="EMBL" id="KAB8194963.1"/>
    </source>
</evidence>
<sequence length="515" mass="56697">MRARSRAPPGRPRSKGRSNPGRESMHRRHLGPVALWLALAAFPASAGAAAEPAPAATTAAMEAVKQAWEVFRAGHATRNDRIADLVADSTVRHYAFLRDAARFASAEQVDRLPSADRFVVYGLRSMREEVDLAALDGRDTYRLCVRSGLCSALVRHKGITLRPLLRVTLIWSDLAMGELAAPAEDHYRFGPSLVLERGRWRPRPEGFVNELSRLLDKEAGADGGEAKLIEHLLDHASGTEKRSTPVFSDHKRPLVDDAQARARLDRAWPDYGYRTRVHAAATRTLAGYGEARAQWIYGNLLYSGDQSVQVPHDPQRGLEMLEAASANGHAEAAMDVVRIRLATDADDTAPTPEAIRDTLPHLQRAAQAGLPLAMALYGQFHADGTAGLEQNCTTGAQWMARAENAGFEAARNDRIWILATCPIADQRDPAAALALARPMIDRRDELEAAKLDTLAAAFAANEDFRQAVEYQREALTGLDDDDIPPEERKKMRARLTLYQSGRAYVEHEPAHPTDR</sequence>
<evidence type="ECO:0000313" key="3">
    <source>
        <dbReference type="Proteomes" id="UP000320431"/>
    </source>
</evidence>
<dbReference type="RefSeq" id="WP_141481668.1">
    <property type="nucleotide sequence ID" value="NZ_VICD02000076.1"/>
</dbReference>
<evidence type="ECO:0000256" key="1">
    <source>
        <dbReference type="SAM" id="MobiDB-lite"/>
    </source>
</evidence>
<gene>
    <name evidence="2" type="ORF">FKV24_005590</name>
</gene>
<proteinExistence type="predicted"/>
<dbReference type="InterPro" id="IPR011990">
    <property type="entry name" value="TPR-like_helical_dom_sf"/>
</dbReference>
<dbReference type="Gene3D" id="1.25.40.10">
    <property type="entry name" value="Tetratricopeptide repeat domain"/>
    <property type="match status" value="1"/>
</dbReference>
<accession>A0A5N6CSC1</accession>
<dbReference type="SUPFAM" id="SSF81901">
    <property type="entry name" value="HCP-like"/>
    <property type="match status" value="1"/>
</dbReference>
<dbReference type="InterPro" id="IPR006597">
    <property type="entry name" value="Sel1-like"/>
</dbReference>
<reference evidence="2 3" key="1">
    <citation type="submission" date="2019-10" db="EMBL/GenBank/DDBJ databases">
        <title>Lysobacter alkalisoli sp. nov., isolated from saline-alkaline soil.</title>
        <authorList>
            <person name="Sun J.-Q."/>
        </authorList>
    </citation>
    <scope>NUCLEOTIDE SEQUENCE [LARGE SCALE GENOMIC DNA]</scope>
    <source>
        <strain evidence="2 3">KCTC 42381</strain>
    </source>
</reference>
<feature type="region of interest" description="Disordered" evidence="1">
    <location>
        <begin position="1"/>
        <end position="26"/>
    </location>
</feature>
<comment type="caution">
    <text evidence="2">The sequence shown here is derived from an EMBL/GenBank/DDBJ whole genome shotgun (WGS) entry which is preliminary data.</text>
</comment>
<dbReference type="SMART" id="SM00671">
    <property type="entry name" value="SEL1"/>
    <property type="match status" value="2"/>
</dbReference>
<protein>
    <recommendedName>
        <fullName evidence="4">Sel1 repeat family protein</fullName>
    </recommendedName>
</protein>
<organism evidence="2 3">
    <name type="scientific">Marilutibacter maris</name>
    <dbReference type="NCBI Taxonomy" id="1605891"/>
    <lineage>
        <taxon>Bacteria</taxon>
        <taxon>Pseudomonadati</taxon>
        <taxon>Pseudomonadota</taxon>
        <taxon>Gammaproteobacteria</taxon>
        <taxon>Lysobacterales</taxon>
        <taxon>Lysobacteraceae</taxon>
        <taxon>Marilutibacter</taxon>
    </lineage>
</organism>
<dbReference type="EMBL" id="VICD02000076">
    <property type="protein sequence ID" value="KAB8194963.1"/>
    <property type="molecule type" value="Genomic_DNA"/>
</dbReference>
<dbReference type="AlphaFoldDB" id="A0A5N6CSC1"/>
<dbReference type="Proteomes" id="UP000320431">
    <property type="component" value="Unassembled WGS sequence"/>
</dbReference>
<evidence type="ECO:0008006" key="4">
    <source>
        <dbReference type="Google" id="ProtNLM"/>
    </source>
</evidence>
<name>A0A5N6CSC1_9GAMM</name>